<dbReference type="GO" id="GO:0005524">
    <property type="term" value="F:ATP binding"/>
    <property type="evidence" value="ECO:0007669"/>
    <property type="project" value="UniProtKB-KW"/>
</dbReference>
<keyword evidence="7" id="KW-0067">ATP-binding</keyword>
<evidence type="ECO:0000256" key="5">
    <source>
        <dbReference type="ARBA" id="ARBA00022741"/>
    </source>
</evidence>
<dbReference type="GO" id="GO:0000155">
    <property type="term" value="F:phosphorelay sensor kinase activity"/>
    <property type="evidence" value="ECO:0007669"/>
    <property type="project" value="InterPro"/>
</dbReference>
<dbReference type="SMART" id="SM00387">
    <property type="entry name" value="HATPase_c"/>
    <property type="match status" value="1"/>
</dbReference>
<evidence type="ECO:0000256" key="4">
    <source>
        <dbReference type="ARBA" id="ARBA00022679"/>
    </source>
</evidence>
<evidence type="ECO:0000256" key="8">
    <source>
        <dbReference type="ARBA" id="ARBA00023012"/>
    </source>
</evidence>
<evidence type="ECO:0000313" key="11">
    <source>
        <dbReference type="Proteomes" id="UP000316426"/>
    </source>
</evidence>
<dbReference type="InterPro" id="IPR003661">
    <property type="entry name" value="HisK_dim/P_dom"/>
</dbReference>
<dbReference type="PROSITE" id="PS50109">
    <property type="entry name" value="HIS_KIN"/>
    <property type="match status" value="1"/>
</dbReference>
<dbReference type="PANTHER" id="PTHR43065">
    <property type="entry name" value="SENSOR HISTIDINE KINASE"/>
    <property type="match status" value="1"/>
</dbReference>
<keyword evidence="5" id="KW-0547">Nucleotide-binding</keyword>
<dbReference type="InterPro" id="IPR005467">
    <property type="entry name" value="His_kinase_dom"/>
</dbReference>
<dbReference type="PRINTS" id="PR00344">
    <property type="entry name" value="BCTRLSENSOR"/>
</dbReference>
<dbReference type="EC" id="2.7.13.3" evidence="2"/>
<keyword evidence="11" id="KW-1185">Reference proteome</keyword>
<protein>
    <recommendedName>
        <fullName evidence="2">histidine kinase</fullName>
        <ecNumber evidence="2">2.7.13.3</ecNumber>
    </recommendedName>
</protein>
<keyword evidence="8" id="KW-0902">Two-component regulatory system</keyword>
<evidence type="ECO:0000259" key="9">
    <source>
        <dbReference type="PROSITE" id="PS50109"/>
    </source>
</evidence>
<keyword evidence="6 10" id="KW-0418">Kinase</keyword>
<keyword evidence="4 10" id="KW-0808">Transferase</keyword>
<dbReference type="Gene3D" id="1.10.287.130">
    <property type="match status" value="1"/>
</dbReference>
<dbReference type="InterPro" id="IPR036097">
    <property type="entry name" value="HisK_dim/P_sf"/>
</dbReference>
<proteinExistence type="predicted"/>
<dbReference type="Pfam" id="PF00512">
    <property type="entry name" value="HisKA"/>
    <property type="match status" value="1"/>
</dbReference>
<dbReference type="RefSeq" id="WP_145114729.1">
    <property type="nucleotide sequence ID" value="NZ_CP036349.1"/>
</dbReference>
<dbReference type="InterPro" id="IPR003594">
    <property type="entry name" value="HATPase_dom"/>
</dbReference>
<feature type="domain" description="Histidine kinase" evidence="9">
    <location>
        <begin position="34"/>
        <end position="241"/>
    </location>
</feature>
<dbReference type="InterPro" id="IPR036890">
    <property type="entry name" value="HATPase_C_sf"/>
</dbReference>
<dbReference type="InterPro" id="IPR004358">
    <property type="entry name" value="Sig_transdc_His_kin-like_C"/>
</dbReference>
<evidence type="ECO:0000256" key="1">
    <source>
        <dbReference type="ARBA" id="ARBA00000085"/>
    </source>
</evidence>
<dbReference type="Proteomes" id="UP000316426">
    <property type="component" value="Chromosome"/>
</dbReference>
<accession>A0A518KCC4</accession>
<evidence type="ECO:0000313" key="10">
    <source>
        <dbReference type="EMBL" id="QDV75444.1"/>
    </source>
</evidence>
<organism evidence="10 11">
    <name type="scientific">Botrimarina mediterranea</name>
    <dbReference type="NCBI Taxonomy" id="2528022"/>
    <lineage>
        <taxon>Bacteria</taxon>
        <taxon>Pseudomonadati</taxon>
        <taxon>Planctomycetota</taxon>
        <taxon>Planctomycetia</taxon>
        <taxon>Pirellulales</taxon>
        <taxon>Lacipirellulaceae</taxon>
        <taxon>Botrimarina</taxon>
    </lineage>
</organism>
<dbReference type="KEGG" id="bmei:Spa11_36610"/>
<dbReference type="SMART" id="SM00388">
    <property type="entry name" value="HisKA"/>
    <property type="match status" value="1"/>
</dbReference>
<dbReference type="PANTHER" id="PTHR43065:SF10">
    <property type="entry name" value="PEROXIDE STRESS-ACTIVATED HISTIDINE KINASE MAK3"/>
    <property type="match status" value="1"/>
</dbReference>
<name>A0A518KCC4_9BACT</name>
<sequence>MFDPPEPISDELRRWFADELRRAKLDAMKELAYGASHEINNPLANIALRAQTMLKREDDADKRKALEAMHRAAMRAHEMISDLMLFARPPQLVKAPIDLGAVAKAVVAELAPRADSAETLLLMADATSPVIAKADRAQLAVAVRAVVDNSLDALGQGGEVRVSVDESHGDAVIRVIDNGPGVPAEIQPHVFDPFFSGREAGRGLGFGLSKCWRIITDHGGAVRLDSEPGRGVTVTITLPKG</sequence>
<dbReference type="EMBL" id="CP036349">
    <property type="protein sequence ID" value="QDV75444.1"/>
    <property type="molecule type" value="Genomic_DNA"/>
</dbReference>
<evidence type="ECO:0000256" key="6">
    <source>
        <dbReference type="ARBA" id="ARBA00022777"/>
    </source>
</evidence>
<comment type="catalytic activity">
    <reaction evidence="1">
        <text>ATP + protein L-histidine = ADP + protein N-phospho-L-histidine.</text>
        <dbReference type="EC" id="2.7.13.3"/>
    </reaction>
</comment>
<dbReference type="AlphaFoldDB" id="A0A518KCC4"/>
<keyword evidence="3" id="KW-0597">Phosphoprotein</keyword>
<dbReference type="Pfam" id="PF02518">
    <property type="entry name" value="HATPase_c"/>
    <property type="match status" value="1"/>
</dbReference>
<evidence type="ECO:0000256" key="2">
    <source>
        <dbReference type="ARBA" id="ARBA00012438"/>
    </source>
</evidence>
<dbReference type="SUPFAM" id="SSF55874">
    <property type="entry name" value="ATPase domain of HSP90 chaperone/DNA topoisomerase II/histidine kinase"/>
    <property type="match status" value="1"/>
</dbReference>
<dbReference type="Gene3D" id="3.30.565.10">
    <property type="entry name" value="Histidine kinase-like ATPase, C-terminal domain"/>
    <property type="match status" value="1"/>
</dbReference>
<reference evidence="10 11" key="1">
    <citation type="submission" date="2019-02" db="EMBL/GenBank/DDBJ databases">
        <title>Deep-cultivation of Planctomycetes and their phenomic and genomic characterization uncovers novel biology.</title>
        <authorList>
            <person name="Wiegand S."/>
            <person name="Jogler M."/>
            <person name="Boedeker C."/>
            <person name="Pinto D."/>
            <person name="Vollmers J."/>
            <person name="Rivas-Marin E."/>
            <person name="Kohn T."/>
            <person name="Peeters S.H."/>
            <person name="Heuer A."/>
            <person name="Rast P."/>
            <person name="Oberbeckmann S."/>
            <person name="Bunk B."/>
            <person name="Jeske O."/>
            <person name="Meyerdierks A."/>
            <person name="Storesund J.E."/>
            <person name="Kallscheuer N."/>
            <person name="Luecker S."/>
            <person name="Lage O.M."/>
            <person name="Pohl T."/>
            <person name="Merkel B.J."/>
            <person name="Hornburger P."/>
            <person name="Mueller R.-W."/>
            <person name="Bruemmer F."/>
            <person name="Labrenz M."/>
            <person name="Spormann A.M."/>
            <person name="Op den Camp H."/>
            <person name="Overmann J."/>
            <person name="Amann R."/>
            <person name="Jetten M.S.M."/>
            <person name="Mascher T."/>
            <person name="Medema M.H."/>
            <person name="Devos D.P."/>
            <person name="Kaster A.-K."/>
            <person name="Ovreas L."/>
            <person name="Rohde M."/>
            <person name="Galperin M.Y."/>
            <person name="Jogler C."/>
        </authorList>
    </citation>
    <scope>NUCLEOTIDE SEQUENCE [LARGE SCALE GENOMIC DNA]</scope>
    <source>
        <strain evidence="10 11">Spa11</strain>
    </source>
</reference>
<evidence type="ECO:0000256" key="7">
    <source>
        <dbReference type="ARBA" id="ARBA00022840"/>
    </source>
</evidence>
<dbReference type="CDD" id="cd00082">
    <property type="entry name" value="HisKA"/>
    <property type="match status" value="1"/>
</dbReference>
<dbReference type="SUPFAM" id="SSF47384">
    <property type="entry name" value="Homodimeric domain of signal transducing histidine kinase"/>
    <property type="match status" value="1"/>
</dbReference>
<evidence type="ECO:0000256" key="3">
    <source>
        <dbReference type="ARBA" id="ARBA00022553"/>
    </source>
</evidence>
<gene>
    <name evidence="10" type="primary">kinD</name>
    <name evidence="10" type="ORF">Spa11_36610</name>
</gene>